<gene>
    <name evidence="2" type="ORF">D9V29_12505</name>
</gene>
<dbReference type="Pfam" id="PF00583">
    <property type="entry name" value="Acetyltransf_1"/>
    <property type="match status" value="1"/>
</dbReference>
<dbReference type="CDD" id="cd04301">
    <property type="entry name" value="NAT_SF"/>
    <property type="match status" value="1"/>
</dbReference>
<accession>A0A3L6ZME5</accession>
<feature type="domain" description="N-acetyltransferase" evidence="1">
    <location>
        <begin position="23"/>
        <end position="196"/>
    </location>
</feature>
<organism evidence="2 3">
    <name type="scientific">Mycetocola manganoxydans</name>
    <dbReference type="NCBI Taxonomy" id="699879"/>
    <lineage>
        <taxon>Bacteria</taxon>
        <taxon>Bacillati</taxon>
        <taxon>Actinomycetota</taxon>
        <taxon>Actinomycetes</taxon>
        <taxon>Micrococcales</taxon>
        <taxon>Microbacteriaceae</taxon>
        <taxon>Mycetocola</taxon>
    </lineage>
</organism>
<evidence type="ECO:0000313" key="3">
    <source>
        <dbReference type="Proteomes" id="UP000270299"/>
    </source>
</evidence>
<protein>
    <submittedName>
        <fullName evidence="2">N-acetyltransferase</fullName>
    </submittedName>
</protein>
<keyword evidence="2" id="KW-0808">Transferase</keyword>
<dbReference type="Proteomes" id="UP000270299">
    <property type="component" value="Unassembled WGS sequence"/>
</dbReference>
<reference evidence="2 3" key="1">
    <citation type="submission" date="2018-10" db="EMBL/GenBank/DDBJ databases">
        <authorList>
            <person name="Li J."/>
        </authorList>
    </citation>
    <scope>NUCLEOTIDE SEQUENCE [LARGE SCALE GENOMIC DNA]</scope>
    <source>
        <strain evidence="2 3">CCTCC AB209002</strain>
    </source>
</reference>
<dbReference type="RefSeq" id="WP_121673658.1">
    <property type="nucleotide sequence ID" value="NZ_BMXM01000011.1"/>
</dbReference>
<dbReference type="InterPro" id="IPR000182">
    <property type="entry name" value="GNAT_dom"/>
</dbReference>
<sequence length="197" mass="21929">MTNAAIDIVSVTDAPWHDVQRVFGTRGDPSSCWCQYFKMSTEEWKTASRETCEPLLKQQVKELDPAPGMIAYLEGEPVGWCAVEPRPNYGRLDRTRVISGSPEASDDPSVWSVTCFVVRVGFRKRGIGRALLGGAIEHARRGGARLVEGYPVDPSQRAKVTSAELYYGIVSQFEAHGFREVSRPTPDRAVMQLELRV</sequence>
<dbReference type="OrthoDB" id="3239945at2"/>
<proteinExistence type="predicted"/>
<comment type="caution">
    <text evidence="2">The sequence shown here is derived from an EMBL/GenBank/DDBJ whole genome shotgun (WGS) entry which is preliminary data.</text>
</comment>
<dbReference type="PROSITE" id="PS51186">
    <property type="entry name" value="GNAT"/>
    <property type="match status" value="1"/>
</dbReference>
<dbReference type="SUPFAM" id="SSF55729">
    <property type="entry name" value="Acyl-CoA N-acyltransferases (Nat)"/>
    <property type="match status" value="1"/>
</dbReference>
<evidence type="ECO:0000313" key="2">
    <source>
        <dbReference type="EMBL" id="RLP69070.1"/>
    </source>
</evidence>
<keyword evidence="3" id="KW-1185">Reference proteome</keyword>
<dbReference type="AlphaFoldDB" id="A0A3L6ZME5"/>
<dbReference type="Gene3D" id="3.40.630.30">
    <property type="match status" value="1"/>
</dbReference>
<dbReference type="InterPro" id="IPR016181">
    <property type="entry name" value="Acyl_CoA_acyltransferase"/>
</dbReference>
<evidence type="ECO:0000259" key="1">
    <source>
        <dbReference type="PROSITE" id="PS51186"/>
    </source>
</evidence>
<name>A0A3L6ZME5_9MICO</name>
<dbReference type="GO" id="GO:0016747">
    <property type="term" value="F:acyltransferase activity, transferring groups other than amino-acyl groups"/>
    <property type="evidence" value="ECO:0007669"/>
    <property type="project" value="InterPro"/>
</dbReference>
<dbReference type="EMBL" id="RCUV01000017">
    <property type="protein sequence ID" value="RLP69070.1"/>
    <property type="molecule type" value="Genomic_DNA"/>
</dbReference>